<feature type="region of interest" description="Disordered" evidence="1">
    <location>
        <begin position="183"/>
        <end position="207"/>
    </location>
</feature>
<dbReference type="EMBL" id="FN648486">
    <property type="protein sequence ID" value="CBJ25482.1"/>
    <property type="molecule type" value="Genomic_DNA"/>
</dbReference>
<sequence>MTRPERRALKDKVALEKGRLMQRAGQAAKMNRDNLPPEGVSLTECTPDAAGFIADADRFHSDTVGEEHLRRKAQHERKVQINDNRRQLRVEREGKRWEDMEKKEGDDEQRWNRLRDEGEKSKKNKSGVPYNMISLRYNDGLDGDRLEYADNVTKHRAQVRSNNLTRLGDSRCGYNILTGQPREEIVDPPVPKPSDAVALWSHHQGGR</sequence>
<accession>D7FVW2</accession>
<dbReference type="STRING" id="2880.D7FVW2"/>
<reference evidence="2 3" key="1">
    <citation type="journal article" date="2010" name="Nature">
        <title>The Ectocarpus genome and the independent evolution of multicellularity in brown algae.</title>
        <authorList>
            <person name="Cock J.M."/>
            <person name="Sterck L."/>
            <person name="Rouze P."/>
            <person name="Scornet D."/>
            <person name="Allen A.E."/>
            <person name="Amoutzias G."/>
            <person name="Anthouard V."/>
            <person name="Artiguenave F."/>
            <person name="Aury J.M."/>
            <person name="Badger J.H."/>
            <person name="Beszteri B."/>
            <person name="Billiau K."/>
            <person name="Bonnet E."/>
            <person name="Bothwell J.H."/>
            <person name="Bowler C."/>
            <person name="Boyen C."/>
            <person name="Brownlee C."/>
            <person name="Carrano C.J."/>
            <person name="Charrier B."/>
            <person name="Cho G.Y."/>
            <person name="Coelho S.M."/>
            <person name="Collen J."/>
            <person name="Corre E."/>
            <person name="Da Silva C."/>
            <person name="Delage L."/>
            <person name="Delaroque N."/>
            <person name="Dittami S.M."/>
            <person name="Doulbeau S."/>
            <person name="Elias M."/>
            <person name="Farnham G."/>
            <person name="Gachon C.M."/>
            <person name="Gschloessl B."/>
            <person name="Heesch S."/>
            <person name="Jabbari K."/>
            <person name="Jubin C."/>
            <person name="Kawai H."/>
            <person name="Kimura K."/>
            <person name="Kloareg B."/>
            <person name="Kupper F.C."/>
            <person name="Lang D."/>
            <person name="Le Bail A."/>
            <person name="Leblanc C."/>
            <person name="Lerouge P."/>
            <person name="Lohr M."/>
            <person name="Lopez P.J."/>
            <person name="Martens C."/>
            <person name="Maumus F."/>
            <person name="Michel G."/>
            <person name="Miranda-Saavedra D."/>
            <person name="Morales J."/>
            <person name="Moreau H."/>
            <person name="Motomura T."/>
            <person name="Nagasato C."/>
            <person name="Napoli C.A."/>
            <person name="Nelson D.R."/>
            <person name="Nyvall-Collen P."/>
            <person name="Peters A.F."/>
            <person name="Pommier C."/>
            <person name="Potin P."/>
            <person name="Poulain J."/>
            <person name="Quesneville H."/>
            <person name="Read B."/>
            <person name="Rensing S.A."/>
            <person name="Ritter A."/>
            <person name="Rousvoal S."/>
            <person name="Samanta M."/>
            <person name="Samson G."/>
            <person name="Schroeder D.C."/>
            <person name="Segurens B."/>
            <person name="Strittmatter M."/>
            <person name="Tonon T."/>
            <person name="Tregear J.W."/>
            <person name="Valentin K."/>
            <person name="von Dassow P."/>
            <person name="Yamagishi T."/>
            <person name="Van de Peer Y."/>
            <person name="Wincker P."/>
        </authorList>
    </citation>
    <scope>NUCLEOTIDE SEQUENCE [LARGE SCALE GENOMIC DNA]</scope>
    <source>
        <strain evidence="3">Ec32 / CCAP1310/4</strain>
    </source>
</reference>
<dbReference type="EMBL" id="FN649727">
    <property type="protein sequence ID" value="CBJ25482.1"/>
    <property type="molecule type" value="Genomic_DNA"/>
</dbReference>
<feature type="region of interest" description="Disordered" evidence="1">
    <location>
        <begin position="1"/>
        <end position="43"/>
    </location>
</feature>
<organism evidence="2 3">
    <name type="scientific">Ectocarpus siliculosus</name>
    <name type="common">Brown alga</name>
    <name type="synonym">Conferva siliculosa</name>
    <dbReference type="NCBI Taxonomy" id="2880"/>
    <lineage>
        <taxon>Eukaryota</taxon>
        <taxon>Sar</taxon>
        <taxon>Stramenopiles</taxon>
        <taxon>Ochrophyta</taxon>
        <taxon>PX clade</taxon>
        <taxon>Phaeophyceae</taxon>
        <taxon>Ectocarpales</taxon>
        <taxon>Ectocarpaceae</taxon>
        <taxon>Ectocarpus</taxon>
    </lineage>
</organism>
<dbReference type="InParanoid" id="D7FVW2"/>
<dbReference type="Proteomes" id="UP000002630">
    <property type="component" value="Linkage Group LG02"/>
</dbReference>
<feature type="compositionally biased region" description="Basic and acidic residues" evidence="1">
    <location>
        <begin position="1"/>
        <end position="19"/>
    </location>
</feature>
<evidence type="ECO:0000256" key="1">
    <source>
        <dbReference type="SAM" id="MobiDB-lite"/>
    </source>
</evidence>
<evidence type="ECO:0000313" key="2">
    <source>
        <dbReference type="EMBL" id="CBJ25482.1"/>
    </source>
</evidence>
<proteinExistence type="predicted"/>
<protein>
    <submittedName>
        <fullName evidence="2">Uncharacterized protein</fullName>
    </submittedName>
</protein>
<gene>
    <name evidence="2" type="ORF">Esi_0003_0067</name>
</gene>
<dbReference type="AlphaFoldDB" id="D7FVW2"/>
<dbReference type="OrthoDB" id="10261433at2759"/>
<dbReference type="OMA" id="RETKKWE"/>
<evidence type="ECO:0000313" key="3">
    <source>
        <dbReference type="Proteomes" id="UP000002630"/>
    </source>
</evidence>
<name>D7FVW2_ECTSI</name>
<feature type="compositionally biased region" description="Basic and acidic residues" evidence="1">
    <location>
        <begin position="76"/>
        <end position="121"/>
    </location>
</feature>
<feature type="region of interest" description="Disordered" evidence="1">
    <location>
        <begin position="64"/>
        <end position="127"/>
    </location>
</feature>
<keyword evidence="3" id="KW-1185">Reference proteome</keyword>